<dbReference type="Proteomes" id="UP000324222">
    <property type="component" value="Unassembled WGS sequence"/>
</dbReference>
<sequence length="20" mass="2064">MYGYTGDHGAPSCVPVSYGC</sequence>
<protein>
    <submittedName>
        <fullName evidence="1">Uncharacterized protein</fullName>
    </submittedName>
</protein>
<proteinExistence type="predicted"/>
<comment type="caution">
    <text evidence="1">The sequence shown here is derived from an EMBL/GenBank/DDBJ whole genome shotgun (WGS) entry which is preliminary data.</text>
</comment>
<name>A0A5B7IC68_PORTR</name>
<organism evidence="1 2">
    <name type="scientific">Portunus trituberculatus</name>
    <name type="common">Swimming crab</name>
    <name type="synonym">Neptunus trituberculatus</name>
    <dbReference type="NCBI Taxonomy" id="210409"/>
    <lineage>
        <taxon>Eukaryota</taxon>
        <taxon>Metazoa</taxon>
        <taxon>Ecdysozoa</taxon>
        <taxon>Arthropoda</taxon>
        <taxon>Crustacea</taxon>
        <taxon>Multicrustacea</taxon>
        <taxon>Malacostraca</taxon>
        <taxon>Eumalacostraca</taxon>
        <taxon>Eucarida</taxon>
        <taxon>Decapoda</taxon>
        <taxon>Pleocyemata</taxon>
        <taxon>Brachyura</taxon>
        <taxon>Eubrachyura</taxon>
        <taxon>Portunoidea</taxon>
        <taxon>Portunidae</taxon>
        <taxon>Portuninae</taxon>
        <taxon>Portunus</taxon>
    </lineage>
</organism>
<dbReference type="EMBL" id="VSRR010052403">
    <property type="protein sequence ID" value="MPC79903.1"/>
    <property type="molecule type" value="Genomic_DNA"/>
</dbReference>
<accession>A0A5B7IC68</accession>
<evidence type="ECO:0000313" key="1">
    <source>
        <dbReference type="EMBL" id="MPC79903.1"/>
    </source>
</evidence>
<keyword evidence="2" id="KW-1185">Reference proteome</keyword>
<reference evidence="1 2" key="1">
    <citation type="submission" date="2019-05" db="EMBL/GenBank/DDBJ databases">
        <title>Another draft genome of Portunus trituberculatus and its Hox gene families provides insights of decapod evolution.</title>
        <authorList>
            <person name="Jeong J.-H."/>
            <person name="Song I."/>
            <person name="Kim S."/>
            <person name="Choi T."/>
            <person name="Kim D."/>
            <person name="Ryu S."/>
            <person name="Kim W."/>
        </authorList>
    </citation>
    <scope>NUCLEOTIDE SEQUENCE [LARGE SCALE GENOMIC DNA]</scope>
    <source>
        <tissue evidence="1">Muscle</tissue>
    </source>
</reference>
<dbReference type="AlphaFoldDB" id="A0A5B7IC68"/>
<gene>
    <name evidence="1" type="ORF">E2C01_074457</name>
</gene>
<evidence type="ECO:0000313" key="2">
    <source>
        <dbReference type="Proteomes" id="UP000324222"/>
    </source>
</evidence>